<name>A0A1D8TLX9_9CYAN</name>
<dbReference type="AlphaFoldDB" id="A0A1D8TLX9"/>
<organism evidence="8 9">
    <name type="scientific">Moorena producens PAL-8-15-08-1</name>
    <dbReference type="NCBI Taxonomy" id="1458985"/>
    <lineage>
        <taxon>Bacteria</taxon>
        <taxon>Bacillati</taxon>
        <taxon>Cyanobacteriota</taxon>
        <taxon>Cyanophyceae</taxon>
        <taxon>Coleofasciculales</taxon>
        <taxon>Coleofasciculaceae</taxon>
        <taxon>Moorena</taxon>
    </lineage>
</organism>
<dbReference type="InterPro" id="IPR051907">
    <property type="entry name" value="DoxX-like_oxidoreductase"/>
</dbReference>
<proteinExistence type="inferred from homology"/>
<evidence type="ECO:0000256" key="7">
    <source>
        <dbReference type="SAM" id="Phobius"/>
    </source>
</evidence>
<dbReference type="STRING" id="1458985.BJP34_03170"/>
<evidence type="ECO:0000313" key="8">
    <source>
        <dbReference type="EMBL" id="AOW98582.1"/>
    </source>
</evidence>
<dbReference type="KEGG" id="mpro:BJP34_03170"/>
<dbReference type="PANTHER" id="PTHR33452:SF1">
    <property type="entry name" value="INNER MEMBRANE PROTEIN YPHA-RELATED"/>
    <property type="match status" value="1"/>
</dbReference>
<dbReference type="Pfam" id="PF07681">
    <property type="entry name" value="DoxX"/>
    <property type="match status" value="1"/>
</dbReference>
<feature type="transmembrane region" description="Helical" evidence="7">
    <location>
        <begin position="44"/>
        <end position="63"/>
    </location>
</feature>
<dbReference type="OrthoDB" id="495902at2"/>
<feature type="transmembrane region" description="Helical" evidence="7">
    <location>
        <begin position="70"/>
        <end position="87"/>
    </location>
</feature>
<gene>
    <name evidence="8" type="ORF">BJP34_03170</name>
</gene>
<evidence type="ECO:0000256" key="4">
    <source>
        <dbReference type="ARBA" id="ARBA00022692"/>
    </source>
</evidence>
<comment type="subcellular location">
    <subcellularLocation>
        <location evidence="1">Cell membrane</location>
        <topology evidence="1">Multi-pass membrane protein</topology>
    </subcellularLocation>
</comment>
<comment type="similarity">
    <text evidence="2">Belongs to the DoxX family.</text>
</comment>
<evidence type="ECO:0000256" key="1">
    <source>
        <dbReference type="ARBA" id="ARBA00004651"/>
    </source>
</evidence>
<keyword evidence="4 7" id="KW-0812">Transmembrane</keyword>
<dbReference type="RefSeq" id="WP_070391089.1">
    <property type="nucleotide sequence ID" value="NZ_CP017599.1"/>
</dbReference>
<dbReference type="InterPro" id="IPR032808">
    <property type="entry name" value="DoxX"/>
</dbReference>
<evidence type="ECO:0000256" key="3">
    <source>
        <dbReference type="ARBA" id="ARBA00022475"/>
    </source>
</evidence>
<dbReference type="PANTHER" id="PTHR33452">
    <property type="entry name" value="OXIDOREDUCTASE CATD-RELATED"/>
    <property type="match status" value="1"/>
</dbReference>
<feature type="transmembrane region" description="Helical" evidence="7">
    <location>
        <begin position="99"/>
        <end position="119"/>
    </location>
</feature>
<evidence type="ECO:0000256" key="6">
    <source>
        <dbReference type="ARBA" id="ARBA00023136"/>
    </source>
</evidence>
<keyword evidence="3" id="KW-1003">Cell membrane</keyword>
<keyword evidence="6 7" id="KW-0472">Membrane</keyword>
<sequence>MKKYIPLLGRICLCAVFLKAGIDKLFNPTYTQQLMESKGVPGVLIIPTIIILLAGGLSVLLGYKARWGALALIGFLIPTTLIFHTDFSNQMQEIQFLKNLGLIGGLLMVATFGPGPVSFDQRSLWDRVRFLLPLKYGWQRILDRSGF</sequence>
<accession>A0A1D8TLX9</accession>
<dbReference type="EMBL" id="CP017599">
    <property type="protein sequence ID" value="AOW98582.1"/>
    <property type="molecule type" value="Genomic_DNA"/>
</dbReference>
<evidence type="ECO:0000256" key="2">
    <source>
        <dbReference type="ARBA" id="ARBA00006679"/>
    </source>
</evidence>
<dbReference type="Proteomes" id="UP000177870">
    <property type="component" value="Chromosome"/>
</dbReference>
<evidence type="ECO:0000256" key="5">
    <source>
        <dbReference type="ARBA" id="ARBA00022989"/>
    </source>
</evidence>
<protein>
    <submittedName>
        <fullName evidence="8">DoxX family protein</fullName>
    </submittedName>
</protein>
<evidence type="ECO:0000313" key="9">
    <source>
        <dbReference type="Proteomes" id="UP000177870"/>
    </source>
</evidence>
<reference evidence="9" key="1">
    <citation type="submission" date="2016-10" db="EMBL/GenBank/DDBJ databases">
        <title>Comparative genomics uncovers the prolific and rare metabolic potential of the cyanobacterial genus Moorea.</title>
        <authorList>
            <person name="Leao T."/>
            <person name="Castelao G."/>
            <person name="Korobeynikov A."/>
            <person name="Monroe E.A."/>
            <person name="Podell S."/>
            <person name="Glukhov E."/>
            <person name="Allen E."/>
            <person name="Gerwick W.H."/>
            <person name="Gerwick L."/>
        </authorList>
    </citation>
    <scope>NUCLEOTIDE SEQUENCE [LARGE SCALE GENOMIC DNA]</scope>
    <source>
        <strain evidence="9">PAL-8-15-08-1</strain>
    </source>
</reference>
<keyword evidence="5 7" id="KW-1133">Transmembrane helix</keyword>
<dbReference type="GO" id="GO:0005886">
    <property type="term" value="C:plasma membrane"/>
    <property type="evidence" value="ECO:0007669"/>
    <property type="project" value="UniProtKB-SubCell"/>
</dbReference>